<dbReference type="Gene3D" id="1.20.120.450">
    <property type="entry name" value="dinb family like domain"/>
    <property type="match status" value="1"/>
</dbReference>
<dbReference type="InterPro" id="IPR007837">
    <property type="entry name" value="DinB"/>
</dbReference>
<name>A0A495SL99_9FLAO</name>
<proteinExistence type="inferred from homology"/>
<dbReference type="AlphaFoldDB" id="A0A495SL99"/>
<protein>
    <submittedName>
        <fullName evidence="4">Putative damage-inducible protein DinB</fullName>
    </submittedName>
</protein>
<dbReference type="InterPro" id="IPR034660">
    <property type="entry name" value="DinB/YfiT-like"/>
</dbReference>
<gene>
    <name evidence="4" type="ORF">BCF58_0209</name>
</gene>
<evidence type="ECO:0000256" key="2">
    <source>
        <dbReference type="ARBA" id="ARBA00022723"/>
    </source>
</evidence>
<dbReference type="EMBL" id="RBXB01000001">
    <property type="protein sequence ID" value="RKT00998.1"/>
    <property type="molecule type" value="Genomic_DNA"/>
</dbReference>
<dbReference type="GO" id="GO:0046872">
    <property type="term" value="F:metal ion binding"/>
    <property type="evidence" value="ECO:0007669"/>
    <property type="project" value="UniProtKB-KW"/>
</dbReference>
<evidence type="ECO:0000313" key="4">
    <source>
        <dbReference type="EMBL" id="RKT00998.1"/>
    </source>
</evidence>
<organism evidence="4 5">
    <name type="scientific">Chryseobacterium defluvii</name>
    <dbReference type="NCBI Taxonomy" id="160396"/>
    <lineage>
        <taxon>Bacteria</taxon>
        <taxon>Pseudomonadati</taxon>
        <taxon>Bacteroidota</taxon>
        <taxon>Flavobacteriia</taxon>
        <taxon>Flavobacteriales</taxon>
        <taxon>Weeksellaceae</taxon>
        <taxon>Chryseobacterium group</taxon>
        <taxon>Chryseobacterium</taxon>
    </lineage>
</organism>
<dbReference type="Pfam" id="PF05163">
    <property type="entry name" value="DinB"/>
    <property type="match status" value="1"/>
</dbReference>
<reference evidence="4 5" key="1">
    <citation type="submission" date="2018-10" db="EMBL/GenBank/DDBJ databases">
        <title>Genomic Encyclopedia of Archaeal and Bacterial Type Strains, Phase II (KMG-II): from individual species to whole genera.</title>
        <authorList>
            <person name="Goeker M."/>
        </authorList>
    </citation>
    <scope>NUCLEOTIDE SEQUENCE [LARGE SCALE GENOMIC DNA]</scope>
    <source>
        <strain evidence="4 5">DSM 14219</strain>
    </source>
</reference>
<dbReference type="SUPFAM" id="SSF109854">
    <property type="entry name" value="DinB/YfiT-like putative metalloenzymes"/>
    <property type="match status" value="1"/>
</dbReference>
<comment type="similarity">
    <text evidence="1">Belongs to the DinB family.</text>
</comment>
<evidence type="ECO:0000256" key="1">
    <source>
        <dbReference type="ARBA" id="ARBA00008635"/>
    </source>
</evidence>
<dbReference type="PANTHER" id="PTHR37302">
    <property type="entry name" value="SLR1116 PROTEIN"/>
    <property type="match status" value="1"/>
</dbReference>
<sequence length="176" mass="20630">MNLKTLITHTVQYNNWVVNKYLDWLSTKSDEQLNQEVISSFPTILATLHHIWQTQEYWWSHIAENNDFNFTEISAKTTRDEIFSGIKNNSEKLMQYVGSLSEEDLAKNVKIESQWFQCDFSKYEYIQHIVMHGTYHRGQIVTMGRNVGITDAPMTDYNFWNIYKDVDVAAGSVNTM</sequence>
<feature type="binding site" evidence="3">
    <location>
        <position position="136"/>
    </location>
    <ligand>
        <name>a divalent metal cation</name>
        <dbReference type="ChEBI" id="CHEBI:60240"/>
    </ligand>
</feature>
<feature type="binding site" evidence="3">
    <location>
        <position position="50"/>
    </location>
    <ligand>
        <name>a divalent metal cation</name>
        <dbReference type="ChEBI" id="CHEBI:60240"/>
    </ligand>
</feature>
<accession>A0A495SL99</accession>
<keyword evidence="2 3" id="KW-0479">Metal-binding</keyword>
<dbReference type="RefSeq" id="WP_121459947.1">
    <property type="nucleotide sequence ID" value="NZ_RBXB01000001.1"/>
</dbReference>
<evidence type="ECO:0000256" key="3">
    <source>
        <dbReference type="PIRSR" id="PIRSR607837-1"/>
    </source>
</evidence>
<dbReference type="Proteomes" id="UP000272428">
    <property type="component" value="Unassembled WGS sequence"/>
</dbReference>
<evidence type="ECO:0000313" key="5">
    <source>
        <dbReference type="Proteomes" id="UP000272428"/>
    </source>
</evidence>
<feature type="binding site" evidence="3">
    <location>
        <position position="132"/>
    </location>
    <ligand>
        <name>a divalent metal cation</name>
        <dbReference type="ChEBI" id="CHEBI:60240"/>
    </ligand>
</feature>
<keyword evidence="5" id="KW-1185">Reference proteome</keyword>
<dbReference type="PANTHER" id="PTHR37302:SF3">
    <property type="entry name" value="DAMAGE-INDUCIBLE PROTEIN DINB"/>
    <property type="match status" value="1"/>
</dbReference>
<dbReference type="OrthoDB" id="9811413at2"/>
<comment type="caution">
    <text evidence="4">The sequence shown here is derived from an EMBL/GenBank/DDBJ whole genome shotgun (WGS) entry which is preliminary data.</text>
</comment>